<evidence type="ECO:0008006" key="3">
    <source>
        <dbReference type="Google" id="ProtNLM"/>
    </source>
</evidence>
<name>A0A1N7QB78_9FLAO</name>
<accession>A0A1N7QB78</accession>
<keyword evidence="2" id="KW-1185">Reference proteome</keyword>
<evidence type="ECO:0000313" key="1">
    <source>
        <dbReference type="EMBL" id="SIT20148.1"/>
    </source>
</evidence>
<dbReference type="AlphaFoldDB" id="A0A1N7QB78"/>
<organism evidence="1 2">
    <name type="scientific">Chryseobacterium ureilyticum</name>
    <dbReference type="NCBI Taxonomy" id="373668"/>
    <lineage>
        <taxon>Bacteria</taxon>
        <taxon>Pseudomonadati</taxon>
        <taxon>Bacteroidota</taxon>
        <taxon>Flavobacteriia</taxon>
        <taxon>Flavobacteriales</taxon>
        <taxon>Weeksellaceae</taxon>
        <taxon>Chryseobacterium group</taxon>
        <taxon>Chryseobacterium</taxon>
    </lineage>
</organism>
<dbReference type="STRING" id="373668.SAMN05421786_108205"/>
<dbReference type="OrthoDB" id="8779193at2"/>
<evidence type="ECO:0000313" key="2">
    <source>
        <dbReference type="Proteomes" id="UP000186744"/>
    </source>
</evidence>
<gene>
    <name evidence="1" type="ORF">SAMN05421786_108205</name>
</gene>
<sequence length="147" mass="17268">MSYTQENFQEWIFFIGEKMDSFTEDFAKENNINLDYSIKSLDELEKWIINNYSSINNLKEDPKMLDLLTIYIGETFRKHLGGKWVMDTEDQDNAYYMMPVLTSPDYKGEVYKAPRTFATASIPRKKGNYISTILKNNMEDMAIPINE</sequence>
<proteinExistence type="predicted"/>
<dbReference type="RefSeq" id="WP_076553452.1">
    <property type="nucleotide sequence ID" value="NZ_FTOL01000008.1"/>
</dbReference>
<dbReference type="EMBL" id="FTOL01000008">
    <property type="protein sequence ID" value="SIT20148.1"/>
    <property type="molecule type" value="Genomic_DNA"/>
</dbReference>
<protein>
    <recommendedName>
        <fullName evidence="3">DUF3806 domain-containing protein</fullName>
    </recommendedName>
</protein>
<dbReference type="Proteomes" id="UP000186744">
    <property type="component" value="Unassembled WGS sequence"/>
</dbReference>
<reference evidence="2" key="1">
    <citation type="submission" date="2017-01" db="EMBL/GenBank/DDBJ databases">
        <authorList>
            <person name="Varghese N."/>
            <person name="Submissions S."/>
        </authorList>
    </citation>
    <scope>NUCLEOTIDE SEQUENCE [LARGE SCALE GENOMIC DNA]</scope>
    <source>
        <strain evidence="2">DSM 18017</strain>
    </source>
</reference>